<evidence type="ECO:0000256" key="1">
    <source>
        <dbReference type="SAM" id="MobiDB-lite"/>
    </source>
</evidence>
<dbReference type="Proteomes" id="UP000016662">
    <property type="component" value="Unassembled WGS sequence"/>
</dbReference>
<dbReference type="RefSeq" id="WP_021680303.1">
    <property type="nucleotide sequence ID" value="NZ_KI260286.1"/>
</dbReference>
<reference evidence="2 3" key="1">
    <citation type="submission" date="2013-07" db="EMBL/GenBank/DDBJ databases">
        <authorList>
            <person name="Weinstock G."/>
            <person name="Sodergren E."/>
            <person name="Wylie T."/>
            <person name="Fulton L."/>
            <person name="Fulton R."/>
            <person name="Fronick C."/>
            <person name="O'Laughlin M."/>
            <person name="Godfrey J."/>
            <person name="Miner T."/>
            <person name="Herter B."/>
            <person name="Appelbaum E."/>
            <person name="Cordes M."/>
            <person name="Lek S."/>
            <person name="Wollam A."/>
            <person name="Pepin K.H."/>
            <person name="Palsikar V.B."/>
            <person name="Mitreva M."/>
            <person name="Wilson R.K."/>
        </authorList>
    </citation>
    <scope>NUCLEOTIDE SEQUENCE [LARGE SCALE GENOMIC DNA]</scope>
    <source>
        <strain evidence="2 3">ATCC 27760</strain>
    </source>
</reference>
<dbReference type="HOGENOM" id="CLU_181623_2_1_9"/>
<protein>
    <recommendedName>
        <fullName evidence="4">DUF3006 domain-containing protein</fullName>
    </recommendedName>
</protein>
<proteinExistence type="predicted"/>
<dbReference type="OrthoDB" id="164847at2"/>
<gene>
    <name evidence="2" type="ORF">RUMCAL_00065</name>
</gene>
<comment type="caution">
    <text evidence="2">The sequence shown here is derived from an EMBL/GenBank/DDBJ whole genome shotgun (WGS) entry which is preliminary data.</text>
</comment>
<dbReference type="GeneID" id="93692537"/>
<keyword evidence="3" id="KW-1185">Reference proteome</keyword>
<dbReference type="EMBL" id="AWVF01000012">
    <property type="protein sequence ID" value="ERJ97539.1"/>
    <property type="molecule type" value="Genomic_DNA"/>
</dbReference>
<evidence type="ECO:0000313" key="2">
    <source>
        <dbReference type="EMBL" id="ERJ97539.1"/>
    </source>
</evidence>
<evidence type="ECO:0000313" key="3">
    <source>
        <dbReference type="Proteomes" id="UP000016662"/>
    </source>
</evidence>
<name>U2M742_9FIRM</name>
<dbReference type="Pfam" id="PF11213">
    <property type="entry name" value="DUF3006"/>
    <property type="match status" value="1"/>
</dbReference>
<dbReference type="STRING" id="411473.RUMCAL_00065"/>
<dbReference type="AlphaFoldDB" id="U2M742"/>
<feature type="region of interest" description="Disordered" evidence="1">
    <location>
        <begin position="36"/>
        <end position="70"/>
    </location>
</feature>
<feature type="compositionally biased region" description="Polar residues" evidence="1">
    <location>
        <begin position="42"/>
        <end position="53"/>
    </location>
</feature>
<evidence type="ECO:0008006" key="4">
    <source>
        <dbReference type="Google" id="ProtNLM"/>
    </source>
</evidence>
<dbReference type="PATRIC" id="fig|411473.3.peg.57"/>
<organism evidence="2 3">
    <name type="scientific">Ruminococcus callidus ATCC 27760</name>
    <dbReference type="NCBI Taxonomy" id="411473"/>
    <lineage>
        <taxon>Bacteria</taxon>
        <taxon>Bacillati</taxon>
        <taxon>Bacillota</taxon>
        <taxon>Clostridia</taxon>
        <taxon>Eubacteriales</taxon>
        <taxon>Oscillospiraceae</taxon>
        <taxon>Ruminococcus</taxon>
    </lineage>
</organism>
<accession>U2M742</accession>
<sequence>MWIIDRFEETIAVIETDDGMTEIPRSQILGDAREGDILRQNPDGSYQTDTAATQARREKLAARTRRLMGK</sequence>
<dbReference type="InterPro" id="IPR021377">
    <property type="entry name" value="DUF3006"/>
</dbReference>